<dbReference type="InterPro" id="IPR019533">
    <property type="entry name" value="Peptidase_S26"/>
</dbReference>
<evidence type="ECO:0000256" key="7">
    <source>
        <dbReference type="PIRSR" id="PIRSR600223-1"/>
    </source>
</evidence>
<evidence type="ECO:0000256" key="2">
    <source>
        <dbReference type="ARBA" id="ARBA00009370"/>
    </source>
</evidence>
<keyword evidence="8" id="KW-0472">Membrane</keyword>
<dbReference type="CDD" id="cd06530">
    <property type="entry name" value="S26_SPase_I"/>
    <property type="match status" value="1"/>
</dbReference>
<dbReference type="PROSITE" id="PS00760">
    <property type="entry name" value="SPASE_I_2"/>
    <property type="match status" value="1"/>
</dbReference>
<feature type="active site" evidence="7">
    <location>
        <position position="114"/>
    </location>
</feature>
<dbReference type="GO" id="GO:0004252">
    <property type="term" value="F:serine-type endopeptidase activity"/>
    <property type="evidence" value="ECO:0007669"/>
    <property type="project" value="InterPro"/>
</dbReference>
<feature type="active site" evidence="7">
    <location>
        <position position="53"/>
    </location>
</feature>
<keyword evidence="5 8" id="KW-0645">Protease</keyword>
<evidence type="ECO:0000256" key="1">
    <source>
        <dbReference type="ARBA" id="ARBA00000677"/>
    </source>
</evidence>
<evidence type="ECO:0000259" key="10">
    <source>
        <dbReference type="Pfam" id="PF10502"/>
    </source>
</evidence>
<comment type="catalytic activity">
    <reaction evidence="1 8">
        <text>Cleavage of hydrophobic, N-terminal signal or leader sequences from secreted and periplasmic proteins.</text>
        <dbReference type="EC" id="3.4.21.89"/>
    </reaction>
</comment>
<keyword evidence="8" id="KW-1133">Transmembrane helix</keyword>
<dbReference type="AlphaFoldDB" id="A0A1U9KHY2"/>
<dbReference type="InterPro" id="IPR000223">
    <property type="entry name" value="Pept_S26A_signal_pept_1"/>
</dbReference>
<dbReference type="PANTHER" id="PTHR43390:SF1">
    <property type="entry name" value="CHLOROPLAST PROCESSING PEPTIDASE"/>
    <property type="match status" value="1"/>
</dbReference>
<evidence type="ECO:0000256" key="6">
    <source>
        <dbReference type="ARBA" id="ARBA00022801"/>
    </source>
</evidence>
<gene>
    <name evidence="11" type="ORF">A0U92_12215</name>
</gene>
<dbReference type="Proteomes" id="UP000188937">
    <property type="component" value="Chromosome"/>
</dbReference>
<dbReference type="EC" id="3.4.21.89" evidence="3 8"/>
<evidence type="ECO:0000256" key="5">
    <source>
        <dbReference type="ARBA" id="ARBA00022670"/>
    </source>
</evidence>
<dbReference type="RefSeq" id="WP_077813477.1">
    <property type="nucleotide sequence ID" value="NZ_CP014692.1"/>
</dbReference>
<dbReference type="Gene3D" id="2.10.109.10">
    <property type="entry name" value="Umud Fragment, subunit A"/>
    <property type="match status" value="1"/>
</dbReference>
<keyword evidence="6 8" id="KW-0378">Hydrolase</keyword>
<evidence type="ECO:0000256" key="3">
    <source>
        <dbReference type="ARBA" id="ARBA00013208"/>
    </source>
</evidence>
<dbReference type="GO" id="GO:0016020">
    <property type="term" value="C:membrane"/>
    <property type="evidence" value="ECO:0007669"/>
    <property type="project" value="UniProtKB-SubCell"/>
</dbReference>
<accession>A0A1U9KHY2</accession>
<dbReference type="eggNOG" id="COG0681">
    <property type="taxonomic scope" value="Bacteria"/>
</dbReference>
<proteinExistence type="inferred from homology"/>
<dbReference type="EMBL" id="CP014692">
    <property type="protein sequence ID" value="AQS85422.1"/>
    <property type="molecule type" value="Genomic_DNA"/>
</dbReference>
<dbReference type="PANTHER" id="PTHR43390">
    <property type="entry name" value="SIGNAL PEPTIDASE I"/>
    <property type="match status" value="1"/>
</dbReference>
<evidence type="ECO:0000256" key="4">
    <source>
        <dbReference type="ARBA" id="ARBA00019232"/>
    </source>
</evidence>
<dbReference type="Pfam" id="PF10502">
    <property type="entry name" value="Peptidase_S26"/>
    <property type="match status" value="1"/>
</dbReference>
<keyword evidence="12" id="KW-1185">Reference proteome</keyword>
<protein>
    <recommendedName>
        <fullName evidence="4 8">Signal peptidase I</fullName>
        <ecNumber evidence="3 8">3.4.21.89</ecNumber>
    </recommendedName>
</protein>
<keyword evidence="8" id="KW-0812">Transmembrane</keyword>
<comment type="subcellular location">
    <subcellularLocation>
        <location evidence="9">Membrane</location>
        <topology evidence="9">Single-pass type II membrane protein</topology>
    </subcellularLocation>
</comment>
<evidence type="ECO:0000313" key="11">
    <source>
        <dbReference type="EMBL" id="AQS85422.1"/>
    </source>
</evidence>
<dbReference type="PROSITE" id="PS00501">
    <property type="entry name" value="SPASE_I_1"/>
    <property type="match status" value="1"/>
</dbReference>
<dbReference type="InterPro" id="IPR019757">
    <property type="entry name" value="Pept_S26A_signal_pept_1_Lys-AS"/>
</dbReference>
<evidence type="ECO:0000256" key="9">
    <source>
        <dbReference type="RuleBase" id="RU362042"/>
    </source>
</evidence>
<dbReference type="PRINTS" id="PR00727">
    <property type="entry name" value="LEADERPTASE"/>
</dbReference>
<feature type="domain" description="Peptidase S26" evidence="10">
    <location>
        <begin position="24"/>
        <end position="239"/>
    </location>
</feature>
<dbReference type="OrthoDB" id="9815782at2"/>
<organism evidence="11 12">
    <name type="scientific">Acetobacter aceti</name>
    <dbReference type="NCBI Taxonomy" id="435"/>
    <lineage>
        <taxon>Bacteria</taxon>
        <taxon>Pseudomonadati</taxon>
        <taxon>Pseudomonadota</taxon>
        <taxon>Alphaproteobacteria</taxon>
        <taxon>Acetobacterales</taxon>
        <taxon>Acetobacteraceae</taxon>
        <taxon>Acetobacter</taxon>
        <taxon>Acetobacter subgen. Acetobacter</taxon>
    </lineage>
</organism>
<reference evidence="11 12" key="1">
    <citation type="submission" date="2016-03" db="EMBL/GenBank/DDBJ databases">
        <title>Acetic acid bacteria sequencing.</title>
        <authorList>
            <person name="Brandt J."/>
            <person name="Jakob F."/>
            <person name="Vogel R.F."/>
        </authorList>
    </citation>
    <scope>NUCLEOTIDE SEQUENCE [LARGE SCALE GENOMIC DNA]</scope>
    <source>
        <strain evidence="11 12">TMW2.1153</strain>
    </source>
</reference>
<dbReference type="GO" id="GO:0006465">
    <property type="term" value="P:signal peptide processing"/>
    <property type="evidence" value="ECO:0007669"/>
    <property type="project" value="InterPro"/>
</dbReference>
<comment type="similarity">
    <text evidence="2 9">Belongs to the peptidase S26 family.</text>
</comment>
<name>A0A1U9KHY2_ACEAC</name>
<dbReference type="KEGG" id="aace:A0U92_12215"/>
<dbReference type="InterPro" id="IPR036286">
    <property type="entry name" value="LexA/Signal_pep-like_sf"/>
</dbReference>
<dbReference type="InterPro" id="IPR019756">
    <property type="entry name" value="Pept_S26A_signal_pept_1_Ser-AS"/>
</dbReference>
<evidence type="ECO:0000313" key="12">
    <source>
        <dbReference type="Proteomes" id="UP000188937"/>
    </source>
</evidence>
<evidence type="ECO:0000256" key="8">
    <source>
        <dbReference type="RuleBase" id="RU003993"/>
    </source>
</evidence>
<dbReference type="NCBIfam" id="TIGR02227">
    <property type="entry name" value="sigpep_I_bact"/>
    <property type="match status" value="1"/>
</dbReference>
<dbReference type="GO" id="GO:0009003">
    <property type="term" value="F:signal peptidase activity"/>
    <property type="evidence" value="ECO:0007669"/>
    <property type="project" value="UniProtKB-EC"/>
</dbReference>
<dbReference type="SUPFAM" id="SSF51306">
    <property type="entry name" value="LexA/Signal peptidase"/>
    <property type="match status" value="1"/>
</dbReference>
<feature type="transmembrane region" description="Helical" evidence="8">
    <location>
        <begin position="25"/>
        <end position="44"/>
    </location>
</feature>
<dbReference type="STRING" id="435.A0U92_12215"/>
<sequence>MKPKDESVTTQGHGSARKGESLFDFVRWLASVILLVLVVRTFLYEPFNIPSGSMIPTLQVGDYLWVSKYSYGYSKYSFPLSPNLFEGRVWGAEPHRGDVAVFRFTKNPSIDYVKRIVGLPGDHIQMRDGQLYLNGTAVICAPEGEYAEQDEYHMGREGHLCRETLPGSGGSSPVEHQVLRFPEDGQRNDTPDYVVPPGYFFAMGDNRDHSADSRFMGDADQDLGFVPMENLVGRAGMIFFSVDMTHPIWQFWAWPTEIRWSRLFHVVH</sequence>